<evidence type="ECO:0000313" key="2">
    <source>
        <dbReference type="Proteomes" id="UP000229342"/>
    </source>
</evidence>
<gene>
    <name evidence="1" type="ORF">COV91_04125</name>
</gene>
<accession>A0A2H0KB23</accession>
<evidence type="ECO:0000313" key="1">
    <source>
        <dbReference type="EMBL" id="PIQ68425.1"/>
    </source>
</evidence>
<proteinExistence type="predicted"/>
<dbReference type="EMBL" id="PCVG01000053">
    <property type="protein sequence ID" value="PIQ68425.1"/>
    <property type="molecule type" value="Genomic_DNA"/>
</dbReference>
<protein>
    <submittedName>
        <fullName evidence="1">Uncharacterized protein</fullName>
    </submittedName>
</protein>
<dbReference type="Proteomes" id="UP000229342">
    <property type="component" value="Unassembled WGS sequence"/>
</dbReference>
<dbReference type="AlphaFoldDB" id="A0A2H0KB23"/>
<reference evidence="1 2" key="1">
    <citation type="submission" date="2017-09" db="EMBL/GenBank/DDBJ databases">
        <title>Depth-based differentiation of microbial function through sediment-hosted aquifers and enrichment of novel symbionts in the deep terrestrial subsurface.</title>
        <authorList>
            <person name="Probst A.J."/>
            <person name="Ladd B."/>
            <person name="Jarett J.K."/>
            <person name="Geller-Mcgrath D.E."/>
            <person name="Sieber C.M."/>
            <person name="Emerson J.B."/>
            <person name="Anantharaman K."/>
            <person name="Thomas B.C."/>
            <person name="Malmstrom R."/>
            <person name="Stieglmeier M."/>
            <person name="Klingl A."/>
            <person name="Woyke T."/>
            <person name="Ryan C.M."/>
            <person name="Banfield J.F."/>
        </authorList>
    </citation>
    <scope>NUCLEOTIDE SEQUENCE [LARGE SCALE GENOMIC DNA]</scope>
    <source>
        <strain evidence="1">CG11_big_fil_rev_8_21_14_0_20_46_11</strain>
    </source>
</reference>
<sequence>MNSFDTRKLTKSAPSQHKMAFFITRKPSTTFKEYGDVIQKLSTNESICLQSFESLRLYVLTDLVSVFWEEIANNTKNARSVFRPG</sequence>
<name>A0A2H0KB23_9BACT</name>
<comment type="caution">
    <text evidence="1">The sequence shown here is derived from an EMBL/GenBank/DDBJ whole genome shotgun (WGS) entry which is preliminary data.</text>
</comment>
<organism evidence="1 2">
    <name type="scientific">Candidatus Taylorbacteria bacterium CG11_big_fil_rev_8_21_14_0_20_46_11</name>
    <dbReference type="NCBI Taxonomy" id="1975025"/>
    <lineage>
        <taxon>Bacteria</taxon>
        <taxon>Candidatus Tayloriibacteriota</taxon>
    </lineage>
</organism>